<feature type="compositionally biased region" description="Low complexity" evidence="2">
    <location>
        <begin position="182"/>
        <end position="201"/>
    </location>
</feature>
<gene>
    <name evidence="4" type="ORF">ACFQJ6_06150</name>
</gene>
<feature type="compositionally biased region" description="Low complexity" evidence="2">
    <location>
        <begin position="39"/>
        <end position="57"/>
    </location>
</feature>
<feature type="region of interest" description="Disordered" evidence="2">
    <location>
        <begin position="166"/>
        <end position="222"/>
    </location>
</feature>
<keyword evidence="5" id="KW-1185">Reference proteome</keyword>
<name>A0ABD5WP17_9EURY</name>
<protein>
    <submittedName>
        <fullName evidence="4">PGF-CTERM sorting domain-containing protein</fullName>
    </submittedName>
</protein>
<evidence type="ECO:0000313" key="4">
    <source>
        <dbReference type="EMBL" id="MFC7079784.1"/>
    </source>
</evidence>
<sequence>MTGTTRTVLVAAVLALAVLTGVAVADSATSTTNAMDAQTNETTTNETTTTTNGTNETASVSAPDQKLDGDELTIDSAYLPDGGFAVVYNQSSARIGRTGYLAAGDHENLTVTLNESVEEPQVLVVALVRNNGSETYNASADKVAYQNAQGQDVADVSYVYLQDRGNRTTAETTAEDTETTAEDTATTAEDTETTEATTSSDETADETTEETTEDSSGGTPGFTPATAVVALLAAAFVAMRRN</sequence>
<dbReference type="InterPro" id="IPR026371">
    <property type="entry name" value="PGF_CTERM"/>
</dbReference>
<proteinExistence type="predicted"/>
<dbReference type="RefSeq" id="WP_276279128.1">
    <property type="nucleotide sequence ID" value="NZ_CP119809.1"/>
</dbReference>
<reference evidence="4 5" key="1">
    <citation type="journal article" date="2019" name="Int. J. Syst. Evol. Microbiol.">
        <title>The Global Catalogue of Microorganisms (GCM) 10K type strain sequencing project: providing services to taxonomists for standard genome sequencing and annotation.</title>
        <authorList>
            <consortium name="The Broad Institute Genomics Platform"/>
            <consortium name="The Broad Institute Genome Sequencing Center for Infectious Disease"/>
            <person name="Wu L."/>
            <person name="Ma J."/>
        </authorList>
    </citation>
    <scope>NUCLEOTIDE SEQUENCE [LARGE SCALE GENOMIC DNA]</scope>
    <source>
        <strain evidence="4 5">DT72</strain>
    </source>
</reference>
<feature type="compositionally biased region" description="Acidic residues" evidence="2">
    <location>
        <begin position="202"/>
        <end position="213"/>
    </location>
</feature>
<dbReference type="NCBIfam" id="TIGR04126">
    <property type="entry name" value="PGF_CTERM"/>
    <property type="match status" value="1"/>
</dbReference>
<accession>A0ABD5WP17</accession>
<evidence type="ECO:0000313" key="5">
    <source>
        <dbReference type="Proteomes" id="UP001596407"/>
    </source>
</evidence>
<keyword evidence="1" id="KW-0732">Signal</keyword>
<dbReference type="AlphaFoldDB" id="A0ABD5WP17"/>
<evidence type="ECO:0000256" key="2">
    <source>
        <dbReference type="SAM" id="MobiDB-lite"/>
    </source>
</evidence>
<dbReference type="GO" id="GO:0030115">
    <property type="term" value="C:S-layer"/>
    <property type="evidence" value="ECO:0007669"/>
    <property type="project" value="UniProtKB-SubCell"/>
</dbReference>
<dbReference type="Pfam" id="PF23951">
    <property type="entry name" value="DUF7282"/>
    <property type="match status" value="1"/>
</dbReference>
<feature type="region of interest" description="Disordered" evidence="2">
    <location>
        <begin position="34"/>
        <end position="67"/>
    </location>
</feature>
<evidence type="ECO:0000259" key="3">
    <source>
        <dbReference type="Pfam" id="PF23951"/>
    </source>
</evidence>
<dbReference type="GO" id="GO:0005886">
    <property type="term" value="C:plasma membrane"/>
    <property type="evidence" value="ECO:0007669"/>
    <property type="project" value="UniProtKB-SubCell"/>
</dbReference>
<evidence type="ECO:0000256" key="1">
    <source>
        <dbReference type="ARBA" id="ARBA00022729"/>
    </source>
</evidence>
<dbReference type="EMBL" id="JBHSZH010000005">
    <property type="protein sequence ID" value="MFC7079784.1"/>
    <property type="molecule type" value="Genomic_DNA"/>
</dbReference>
<organism evidence="4 5">
    <name type="scientific">Halorussus caseinilyticus</name>
    <dbReference type="NCBI Taxonomy" id="3034025"/>
    <lineage>
        <taxon>Archaea</taxon>
        <taxon>Methanobacteriati</taxon>
        <taxon>Methanobacteriota</taxon>
        <taxon>Stenosarchaea group</taxon>
        <taxon>Halobacteria</taxon>
        <taxon>Halobacteriales</taxon>
        <taxon>Haladaptataceae</taxon>
        <taxon>Halorussus</taxon>
    </lineage>
</organism>
<comment type="caution">
    <text evidence="4">The sequence shown here is derived from an EMBL/GenBank/DDBJ whole genome shotgun (WGS) entry which is preliminary data.</text>
</comment>
<dbReference type="GeneID" id="79303688"/>
<dbReference type="InterPro" id="IPR055706">
    <property type="entry name" value="Slg1/2_DUF7282"/>
</dbReference>
<feature type="domain" description="DUF7282" evidence="3">
    <location>
        <begin position="58"/>
        <end position="155"/>
    </location>
</feature>
<dbReference type="Proteomes" id="UP001596407">
    <property type="component" value="Unassembled WGS sequence"/>
</dbReference>